<evidence type="ECO:0000313" key="2">
    <source>
        <dbReference type="EMBL" id="PKR85177.1"/>
    </source>
</evidence>
<dbReference type="InterPro" id="IPR011033">
    <property type="entry name" value="PRC_barrel-like_sf"/>
</dbReference>
<proteinExistence type="predicted"/>
<feature type="domain" description="PRC-barrel" evidence="1">
    <location>
        <begin position="3"/>
        <end position="65"/>
    </location>
</feature>
<dbReference type="EMBL" id="PIQO01000006">
    <property type="protein sequence ID" value="PKR85177.1"/>
    <property type="molecule type" value="Genomic_DNA"/>
</dbReference>
<gene>
    <name evidence="2" type="ORF">CWO92_10505</name>
</gene>
<evidence type="ECO:0000313" key="3">
    <source>
        <dbReference type="Proteomes" id="UP000233440"/>
    </source>
</evidence>
<dbReference type="RefSeq" id="WP_101354155.1">
    <property type="nucleotide sequence ID" value="NZ_PIQO01000006.1"/>
</dbReference>
<name>A0A2N3LKR4_9BACI</name>
<sequence>MRTYSLLKNMPVYDCNGCLVGEVCDICITDEGRVKSLIVKSKGFFHKLYSVPMAEVKSFGRQAIVLQKCEQWTKYKETHNEYSMFHYQPIAQRYMISGSGEELGLLEDVYFQEEVGTIIGYELTDGFFSDMLEGKRVIHSAHPPKFGKDAIIVTVKPLRGGDIAYDEVSKLPE</sequence>
<keyword evidence="3" id="KW-1185">Reference proteome</keyword>
<dbReference type="Proteomes" id="UP000233440">
    <property type="component" value="Unassembled WGS sequence"/>
</dbReference>
<dbReference type="Gene3D" id="2.30.30.240">
    <property type="entry name" value="PRC-barrel domain"/>
    <property type="match status" value="1"/>
</dbReference>
<accession>A0A2N3LKR4</accession>
<protein>
    <submittedName>
        <fullName evidence="2">Photosystem reaction center subunit H</fullName>
    </submittedName>
</protein>
<dbReference type="Pfam" id="PF05239">
    <property type="entry name" value="PRC"/>
    <property type="match status" value="2"/>
</dbReference>
<evidence type="ECO:0000259" key="1">
    <source>
        <dbReference type="Pfam" id="PF05239"/>
    </source>
</evidence>
<feature type="domain" description="PRC-barrel" evidence="1">
    <location>
        <begin position="96"/>
        <end position="155"/>
    </location>
</feature>
<dbReference type="OrthoDB" id="1707618at2"/>
<organism evidence="2 3">
    <name type="scientific">Heyndrickxia camelliae</name>
    <dbReference type="NCBI Taxonomy" id="1707093"/>
    <lineage>
        <taxon>Bacteria</taxon>
        <taxon>Bacillati</taxon>
        <taxon>Bacillota</taxon>
        <taxon>Bacilli</taxon>
        <taxon>Bacillales</taxon>
        <taxon>Bacillaceae</taxon>
        <taxon>Heyndrickxia</taxon>
    </lineage>
</organism>
<dbReference type="InterPro" id="IPR027275">
    <property type="entry name" value="PRC-brl_dom"/>
</dbReference>
<comment type="caution">
    <text evidence="2">The sequence shown here is derived from an EMBL/GenBank/DDBJ whole genome shotgun (WGS) entry which is preliminary data.</text>
</comment>
<dbReference type="SUPFAM" id="SSF50346">
    <property type="entry name" value="PRC-barrel domain"/>
    <property type="match status" value="2"/>
</dbReference>
<dbReference type="AlphaFoldDB" id="A0A2N3LKR4"/>
<reference evidence="2 3" key="1">
    <citation type="submission" date="2017-11" db="EMBL/GenBank/DDBJ databases">
        <title>Bacillus camelliae sp. nov., isolated from pu'er tea.</title>
        <authorList>
            <person name="Niu L."/>
        </authorList>
    </citation>
    <scope>NUCLEOTIDE SEQUENCE [LARGE SCALE GENOMIC DNA]</scope>
    <source>
        <strain evidence="2 3">7578-1</strain>
    </source>
</reference>